<dbReference type="GO" id="GO:0005993">
    <property type="term" value="P:trehalose catabolic process"/>
    <property type="evidence" value="ECO:0007669"/>
    <property type="project" value="TreeGrafter"/>
</dbReference>
<evidence type="ECO:0000256" key="2">
    <source>
        <dbReference type="ARBA" id="ARBA00012757"/>
    </source>
</evidence>
<dbReference type="PANTHER" id="PTHR23403:SF12">
    <property type="entry name" value="TREHALASE"/>
    <property type="match status" value="1"/>
</dbReference>
<reference evidence="6" key="1">
    <citation type="submission" date="2022-11" db="UniProtKB">
        <authorList>
            <consortium name="WormBaseParasite"/>
        </authorList>
    </citation>
    <scope>IDENTIFICATION</scope>
</reference>
<name>A0A915D8H3_9BILA</name>
<dbReference type="Gene3D" id="1.50.10.10">
    <property type="match status" value="1"/>
</dbReference>
<keyword evidence="5" id="KW-1185">Reference proteome</keyword>
<dbReference type="Proteomes" id="UP000887574">
    <property type="component" value="Unplaced"/>
</dbReference>
<dbReference type="GO" id="GO:0004555">
    <property type="term" value="F:alpha,alpha-trehalase activity"/>
    <property type="evidence" value="ECO:0007669"/>
    <property type="project" value="UniProtKB-EC"/>
</dbReference>
<dbReference type="InterPro" id="IPR001661">
    <property type="entry name" value="Glyco_hydro_37"/>
</dbReference>
<dbReference type="PANTHER" id="PTHR23403">
    <property type="entry name" value="TREHALASE"/>
    <property type="match status" value="1"/>
</dbReference>
<accession>A0A915D8H3</accession>
<organism evidence="5 6">
    <name type="scientific">Ditylenchus dipsaci</name>
    <dbReference type="NCBI Taxonomy" id="166011"/>
    <lineage>
        <taxon>Eukaryota</taxon>
        <taxon>Metazoa</taxon>
        <taxon>Ecdysozoa</taxon>
        <taxon>Nematoda</taxon>
        <taxon>Chromadorea</taxon>
        <taxon>Rhabditida</taxon>
        <taxon>Tylenchina</taxon>
        <taxon>Tylenchomorpha</taxon>
        <taxon>Sphaerularioidea</taxon>
        <taxon>Anguinidae</taxon>
        <taxon>Anguininae</taxon>
        <taxon>Ditylenchus</taxon>
    </lineage>
</organism>
<comment type="similarity">
    <text evidence="1">Belongs to the glycosyl hydrolase 37 family.</text>
</comment>
<sequence>MLYYVISLLSQIYCDGPILQAVQDARLYPDSKYFVDMPLKFDPVTTLRDFYELGEKVKDVKNLAGLVSTGERRCKSASREIFPALRSSFFHYPGGRFREFYYWDTFWILKGLLFSEMFDTAKGAILNLAYMVDHHGFVPNGGRVYYLIRSQPPLLTPMVYEYFLSTGDLEFVQSILPLLEKEHNFGWSIELGAT</sequence>
<dbReference type="EC" id="3.2.1.28" evidence="2"/>
<dbReference type="Pfam" id="PF01204">
    <property type="entry name" value="Trehalase"/>
    <property type="match status" value="1"/>
</dbReference>
<dbReference type="WBParaSite" id="jg16662">
    <property type="protein sequence ID" value="jg16662"/>
    <property type="gene ID" value="jg16662"/>
</dbReference>
<dbReference type="AlphaFoldDB" id="A0A915D8H3"/>
<dbReference type="InterPro" id="IPR012341">
    <property type="entry name" value="6hp_glycosidase-like_sf"/>
</dbReference>
<evidence type="ECO:0000256" key="4">
    <source>
        <dbReference type="ARBA" id="ARBA00030473"/>
    </source>
</evidence>
<evidence type="ECO:0000313" key="6">
    <source>
        <dbReference type="WBParaSite" id="jg16662"/>
    </source>
</evidence>
<evidence type="ECO:0000256" key="3">
    <source>
        <dbReference type="ARBA" id="ARBA00019905"/>
    </source>
</evidence>
<protein>
    <recommendedName>
        <fullName evidence="3">Trehalase</fullName>
        <ecNumber evidence="2">3.2.1.28</ecNumber>
    </recommendedName>
    <alternativeName>
        <fullName evidence="4">Alpha,alpha-trehalase</fullName>
    </alternativeName>
</protein>
<evidence type="ECO:0000256" key="1">
    <source>
        <dbReference type="ARBA" id="ARBA00005615"/>
    </source>
</evidence>
<proteinExistence type="inferred from homology"/>
<dbReference type="InterPro" id="IPR008928">
    <property type="entry name" value="6-hairpin_glycosidase_sf"/>
</dbReference>
<evidence type="ECO:0000313" key="5">
    <source>
        <dbReference type="Proteomes" id="UP000887574"/>
    </source>
</evidence>
<dbReference type="SUPFAM" id="SSF48208">
    <property type="entry name" value="Six-hairpin glycosidases"/>
    <property type="match status" value="1"/>
</dbReference>